<dbReference type="EMBL" id="PFSJ01000029">
    <property type="protein sequence ID" value="PJC23342.1"/>
    <property type="molecule type" value="Genomic_DNA"/>
</dbReference>
<evidence type="ECO:0000259" key="4">
    <source>
        <dbReference type="Pfam" id="PF26449"/>
    </source>
</evidence>
<feature type="domain" description="TraD/TraG TraM recognition site" evidence="3">
    <location>
        <begin position="658"/>
        <end position="726"/>
    </location>
</feature>
<accession>A0A2M8EKS3</accession>
<evidence type="ECO:0000313" key="6">
    <source>
        <dbReference type="Proteomes" id="UP000229756"/>
    </source>
</evidence>
<sequence>MISSSISPIDQVLSIAQTVLIIVVVLFLIGVFIYFGIKFYFWYLRFKNRTRSLKEKTFFKIQITEDSEIEPAATEQMYSSMYGIKKSGFLNSLKEQDHISFEIVANNASIEFYAVCPKHLENLVEKQINAAYPSAELTKVAPWNIWANGGHVEFKSLALKKENYLPINSYEEMNVDSMAVITSAMSKLHENEALALQILVRPAGDDWQKFGKEHIKSYFAKHNQTDKDGKSVGPKMSKIDEDYLQKVQDKISKVGFETVIRLVSVSPDQASSKVNLSNLERAFGQFNSPSFNSFGGITDRYQKYYVQSFISRMFPVVEKINLPFAIPKILKKQWFKGWSILNTEELATIWHLPNENVKTPRINWLRSRGSAAPIELPESGLYLGKSVFRSDEVKIFMEDEDRRRHMYILGTTGTGKSEFMKFMAIQDIKNGKGVAFIDPHGSAVNDIVQQIPPERIDDVIYFDPSTERPMGLNILDVKTEKGKDMIINKFIDMLYELYDPNKQGIMGPQLERALRMCMLTAMSKPGGTLIEVVRLLTDENFHKTYLDVISDPLVKRYWTDEVANTTKNRKGETMGYFVSKLDRFTTEKTMRYMLGQSVSSFDFQDVMDNKKILLADLSKGKLGAENSKFLGLLIVPRLLAAAFTRIEKIERGEALEDFYLYIDEFQNYTTPDIETILSEARKYKLNLIVANQFIGQLPDKIKDSIFGNVGSMAVFRIGTDDAEYLEKYFAPTFEHADLMNNPVGRAYMKLLVRNQPSPPFAMTTDWELMKDSPRDFALGQRIRNLSQEKFGRNRFIVEQEIKARSNL</sequence>
<dbReference type="Proteomes" id="UP000229756">
    <property type="component" value="Unassembled WGS sequence"/>
</dbReference>
<comment type="caution">
    <text evidence="5">The sequence shown here is derived from an EMBL/GenBank/DDBJ whole genome shotgun (WGS) entry which is preliminary data.</text>
</comment>
<dbReference type="InterPro" id="IPR058441">
    <property type="entry name" value="DUF8128"/>
</dbReference>
<dbReference type="Pfam" id="PF12696">
    <property type="entry name" value="TraG-D_C"/>
    <property type="match status" value="1"/>
</dbReference>
<proteinExistence type="predicted"/>
<name>A0A2M8EKS3_UNCKA</name>
<keyword evidence="1" id="KW-0812">Transmembrane</keyword>
<evidence type="ECO:0000259" key="3">
    <source>
        <dbReference type="Pfam" id="PF12696"/>
    </source>
</evidence>
<dbReference type="Pfam" id="PF01935">
    <property type="entry name" value="DUF87"/>
    <property type="match status" value="1"/>
</dbReference>
<dbReference type="SUPFAM" id="SSF52540">
    <property type="entry name" value="P-loop containing nucleoside triphosphate hydrolases"/>
    <property type="match status" value="1"/>
</dbReference>
<protein>
    <recommendedName>
        <fullName evidence="7">Type IV secretion system coupling protein TraD DNA-binding domain-containing protein</fullName>
    </recommendedName>
</protein>
<evidence type="ECO:0008006" key="7">
    <source>
        <dbReference type="Google" id="ProtNLM"/>
    </source>
</evidence>
<dbReference type="InterPro" id="IPR032689">
    <property type="entry name" value="TraG-D_C"/>
</dbReference>
<dbReference type="InterPro" id="IPR051162">
    <property type="entry name" value="T4SS_component"/>
</dbReference>
<reference evidence="6" key="1">
    <citation type="submission" date="2017-09" db="EMBL/GenBank/DDBJ databases">
        <title>Depth-based differentiation of microbial function through sediment-hosted aquifers and enrichment of novel symbionts in the deep terrestrial subsurface.</title>
        <authorList>
            <person name="Probst A.J."/>
            <person name="Ladd B."/>
            <person name="Jarett J.K."/>
            <person name="Geller-Mcgrath D.E."/>
            <person name="Sieber C.M.K."/>
            <person name="Emerson J.B."/>
            <person name="Anantharaman K."/>
            <person name="Thomas B.C."/>
            <person name="Malmstrom R."/>
            <person name="Stieglmeier M."/>
            <person name="Klingl A."/>
            <person name="Woyke T."/>
            <person name="Ryan C.M."/>
            <person name="Banfield J.F."/>
        </authorList>
    </citation>
    <scope>NUCLEOTIDE SEQUENCE [LARGE SCALE GENOMIC DNA]</scope>
</reference>
<feature type="transmembrane region" description="Helical" evidence="1">
    <location>
        <begin position="20"/>
        <end position="44"/>
    </location>
</feature>
<feature type="domain" description="Helicase HerA central" evidence="2">
    <location>
        <begin position="393"/>
        <end position="441"/>
    </location>
</feature>
<evidence type="ECO:0000259" key="2">
    <source>
        <dbReference type="Pfam" id="PF01935"/>
    </source>
</evidence>
<dbReference type="InterPro" id="IPR002789">
    <property type="entry name" value="HerA_central"/>
</dbReference>
<evidence type="ECO:0000313" key="5">
    <source>
        <dbReference type="EMBL" id="PJC23342.1"/>
    </source>
</evidence>
<keyword evidence="1" id="KW-1133">Transmembrane helix</keyword>
<dbReference type="PANTHER" id="PTHR30121">
    <property type="entry name" value="UNCHARACTERIZED PROTEIN YJGR-RELATED"/>
    <property type="match status" value="1"/>
</dbReference>
<dbReference type="Gene3D" id="3.40.50.300">
    <property type="entry name" value="P-loop containing nucleotide triphosphate hydrolases"/>
    <property type="match status" value="2"/>
</dbReference>
<feature type="domain" description="DUF8128" evidence="4">
    <location>
        <begin position="60"/>
        <end position="364"/>
    </location>
</feature>
<keyword evidence="1" id="KW-0472">Membrane</keyword>
<gene>
    <name evidence="5" type="ORF">CO058_03985</name>
</gene>
<dbReference type="AlphaFoldDB" id="A0A2M8EKS3"/>
<dbReference type="InterPro" id="IPR027417">
    <property type="entry name" value="P-loop_NTPase"/>
</dbReference>
<organism evidence="5 6">
    <name type="scientific">candidate division WWE3 bacterium CG_4_9_14_0_2_um_filter_35_11</name>
    <dbReference type="NCBI Taxonomy" id="1975077"/>
    <lineage>
        <taxon>Bacteria</taxon>
        <taxon>Katanobacteria</taxon>
    </lineage>
</organism>
<dbReference type="Pfam" id="PF26449">
    <property type="entry name" value="DUF8128"/>
    <property type="match status" value="1"/>
</dbReference>
<evidence type="ECO:0000256" key="1">
    <source>
        <dbReference type="SAM" id="Phobius"/>
    </source>
</evidence>
<dbReference type="PANTHER" id="PTHR30121:SF11">
    <property type="entry name" value="AAA+ ATPASE DOMAIN-CONTAINING PROTEIN"/>
    <property type="match status" value="1"/>
</dbReference>